<dbReference type="PRINTS" id="PR00899">
    <property type="entry name" value="GPCRSTE3"/>
</dbReference>
<evidence type="ECO:0000256" key="9">
    <source>
        <dbReference type="ARBA" id="ARBA00023224"/>
    </source>
</evidence>
<organism evidence="11 12">
    <name type="scientific">Hydnum rufescens UP504</name>
    <dbReference type="NCBI Taxonomy" id="1448309"/>
    <lineage>
        <taxon>Eukaryota</taxon>
        <taxon>Fungi</taxon>
        <taxon>Dikarya</taxon>
        <taxon>Basidiomycota</taxon>
        <taxon>Agaricomycotina</taxon>
        <taxon>Agaricomycetes</taxon>
        <taxon>Cantharellales</taxon>
        <taxon>Hydnaceae</taxon>
        <taxon>Hydnum</taxon>
    </lineage>
</organism>
<feature type="transmembrane region" description="Helical" evidence="10">
    <location>
        <begin position="275"/>
        <end position="298"/>
    </location>
</feature>
<evidence type="ECO:0000256" key="7">
    <source>
        <dbReference type="ARBA" id="ARBA00023136"/>
    </source>
</evidence>
<dbReference type="Proteomes" id="UP000886523">
    <property type="component" value="Unassembled WGS sequence"/>
</dbReference>
<dbReference type="PRINTS" id="PR00900">
    <property type="entry name" value="PHEROMONEAR"/>
</dbReference>
<evidence type="ECO:0000256" key="1">
    <source>
        <dbReference type="ARBA" id="ARBA00004141"/>
    </source>
</evidence>
<dbReference type="InterPro" id="IPR001546">
    <property type="entry name" value="GPCR_Pheromne_A_rcpt"/>
</dbReference>
<feature type="transmembrane region" description="Helical" evidence="10">
    <location>
        <begin position="205"/>
        <end position="229"/>
    </location>
</feature>
<gene>
    <name evidence="11" type="ORF">BS47DRAFT_1295146</name>
</gene>
<evidence type="ECO:0000256" key="6">
    <source>
        <dbReference type="ARBA" id="ARBA00023040"/>
    </source>
</evidence>
<comment type="similarity">
    <text evidence="2">Belongs to the G-protein coupled receptor 4 family.</text>
</comment>
<feature type="transmembrane region" description="Helical" evidence="10">
    <location>
        <begin position="6"/>
        <end position="23"/>
    </location>
</feature>
<evidence type="ECO:0000313" key="12">
    <source>
        <dbReference type="Proteomes" id="UP000886523"/>
    </source>
</evidence>
<evidence type="ECO:0000256" key="5">
    <source>
        <dbReference type="ARBA" id="ARBA00022989"/>
    </source>
</evidence>
<dbReference type="OrthoDB" id="2874149at2759"/>
<dbReference type="GO" id="GO:0000750">
    <property type="term" value="P:pheromone-dependent signal transduction involved in conjugation with cellular fusion"/>
    <property type="evidence" value="ECO:0007669"/>
    <property type="project" value="TreeGrafter"/>
</dbReference>
<feature type="transmembrane region" description="Helical" evidence="10">
    <location>
        <begin position="162"/>
        <end position="184"/>
    </location>
</feature>
<evidence type="ECO:0000256" key="2">
    <source>
        <dbReference type="ARBA" id="ARBA00011085"/>
    </source>
</evidence>
<dbReference type="GO" id="GO:0005886">
    <property type="term" value="C:plasma membrane"/>
    <property type="evidence" value="ECO:0007669"/>
    <property type="project" value="TreeGrafter"/>
</dbReference>
<name>A0A9P6AYZ2_9AGAM</name>
<protein>
    <recommendedName>
        <fullName evidence="13">Pheromone receptor</fullName>
    </recommendedName>
</protein>
<dbReference type="PANTHER" id="PTHR28097:SF1">
    <property type="entry name" value="PHEROMONE A FACTOR RECEPTOR"/>
    <property type="match status" value="1"/>
</dbReference>
<feature type="transmembrane region" description="Helical" evidence="10">
    <location>
        <begin position="113"/>
        <end position="133"/>
    </location>
</feature>
<keyword evidence="6" id="KW-0297">G-protein coupled receptor</keyword>
<evidence type="ECO:0000256" key="4">
    <source>
        <dbReference type="ARBA" id="ARBA00022692"/>
    </source>
</evidence>
<comment type="caution">
    <text evidence="11">The sequence shown here is derived from an EMBL/GenBank/DDBJ whole genome shotgun (WGS) entry which is preliminary data.</text>
</comment>
<keyword evidence="8" id="KW-0675">Receptor</keyword>
<dbReference type="CDD" id="cd14966">
    <property type="entry name" value="7tmD_STE3"/>
    <property type="match status" value="1"/>
</dbReference>
<keyword evidence="12" id="KW-1185">Reference proteome</keyword>
<feature type="transmembrane region" description="Helical" evidence="10">
    <location>
        <begin position="69"/>
        <end position="92"/>
    </location>
</feature>
<evidence type="ECO:0008006" key="13">
    <source>
        <dbReference type="Google" id="ProtNLM"/>
    </source>
</evidence>
<dbReference type="Pfam" id="PF02076">
    <property type="entry name" value="STE3"/>
    <property type="match status" value="1"/>
</dbReference>
<evidence type="ECO:0000256" key="10">
    <source>
        <dbReference type="SAM" id="Phobius"/>
    </source>
</evidence>
<keyword evidence="5 10" id="KW-1133">Transmembrane helix</keyword>
<evidence type="ECO:0000256" key="3">
    <source>
        <dbReference type="ARBA" id="ARBA00022507"/>
    </source>
</evidence>
<dbReference type="PANTHER" id="PTHR28097">
    <property type="entry name" value="PHEROMONE A FACTOR RECEPTOR"/>
    <property type="match status" value="1"/>
</dbReference>
<proteinExistence type="inferred from homology"/>
<evidence type="ECO:0000256" key="8">
    <source>
        <dbReference type="ARBA" id="ARBA00023170"/>
    </source>
</evidence>
<sequence>MSSEQIAFIVISGIALILILLPLPWHWSARNYGTLLYIGWAFSGTLMYFINAIVWTGNLKNPAPVWCDISAKLAMGLGVALPAVSLCINRRLFNIATMKIVELSPRQRLHQTLIDFGIGLGIPILVMILHYVVQGHRFDIIEDVGCVPCNHLSHCLMIPLVLIWPLLLGLVSMVYGVLAMRAFMKQRRTFSTLLNSKSSNLNVSRYLRLMALAGTDITLDLPLSSYIAYSNLRHGLAPWVSWSDTHYNFSDVNYVPKSLLQEVPGAWATLTINRWALPMACILFFLFFGLAGESIAFYQRVIRRSIALLHLPYRSHAKLQVTASSPQGFVK</sequence>
<keyword evidence="3" id="KW-0589">Pheromone response</keyword>
<comment type="subcellular location">
    <subcellularLocation>
        <location evidence="1">Membrane</location>
        <topology evidence="1">Multi-pass membrane protein</topology>
    </subcellularLocation>
</comment>
<feature type="transmembrane region" description="Helical" evidence="10">
    <location>
        <begin position="35"/>
        <end position="57"/>
    </location>
</feature>
<dbReference type="EMBL" id="MU128961">
    <property type="protein sequence ID" value="KAF9514394.1"/>
    <property type="molecule type" value="Genomic_DNA"/>
</dbReference>
<dbReference type="AlphaFoldDB" id="A0A9P6AYZ2"/>
<keyword evidence="4 10" id="KW-0812">Transmembrane</keyword>
<keyword evidence="9" id="KW-0807">Transducer</keyword>
<dbReference type="GO" id="GO:0004933">
    <property type="term" value="F:mating-type a-factor pheromone receptor activity"/>
    <property type="evidence" value="ECO:0007669"/>
    <property type="project" value="InterPro"/>
</dbReference>
<evidence type="ECO:0000313" key="11">
    <source>
        <dbReference type="EMBL" id="KAF9514394.1"/>
    </source>
</evidence>
<reference evidence="11" key="1">
    <citation type="journal article" date="2020" name="Nat. Commun.">
        <title>Large-scale genome sequencing of mycorrhizal fungi provides insights into the early evolution of symbiotic traits.</title>
        <authorList>
            <person name="Miyauchi S."/>
            <person name="Kiss E."/>
            <person name="Kuo A."/>
            <person name="Drula E."/>
            <person name="Kohler A."/>
            <person name="Sanchez-Garcia M."/>
            <person name="Morin E."/>
            <person name="Andreopoulos B."/>
            <person name="Barry K.W."/>
            <person name="Bonito G."/>
            <person name="Buee M."/>
            <person name="Carver A."/>
            <person name="Chen C."/>
            <person name="Cichocki N."/>
            <person name="Clum A."/>
            <person name="Culley D."/>
            <person name="Crous P.W."/>
            <person name="Fauchery L."/>
            <person name="Girlanda M."/>
            <person name="Hayes R.D."/>
            <person name="Keri Z."/>
            <person name="LaButti K."/>
            <person name="Lipzen A."/>
            <person name="Lombard V."/>
            <person name="Magnuson J."/>
            <person name="Maillard F."/>
            <person name="Murat C."/>
            <person name="Nolan M."/>
            <person name="Ohm R.A."/>
            <person name="Pangilinan J."/>
            <person name="Pereira M.F."/>
            <person name="Perotto S."/>
            <person name="Peter M."/>
            <person name="Pfister S."/>
            <person name="Riley R."/>
            <person name="Sitrit Y."/>
            <person name="Stielow J.B."/>
            <person name="Szollosi G."/>
            <person name="Zifcakova L."/>
            <person name="Stursova M."/>
            <person name="Spatafora J.W."/>
            <person name="Tedersoo L."/>
            <person name="Vaario L.M."/>
            <person name="Yamada A."/>
            <person name="Yan M."/>
            <person name="Wang P."/>
            <person name="Xu J."/>
            <person name="Bruns T."/>
            <person name="Baldrian P."/>
            <person name="Vilgalys R."/>
            <person name="Dunand C."/>
            <person name="Henrissat B."/>
            <person name="Grigoriev I.V."/>
            <person name="Hibbett D."/>
            <person name="Nagy L.G."/>
            <person name="Martin F.M."/>
        </authorList>
    </citation>
    <scope>NUCLEOTIDE SEQUENCE</scope>
    <source>
        <strain evidence="11">UP504</strain>
    </source>
</reference>
<keyword evidence="7 10" id="KW-0472">Membrane</keyword>
<accession>A0A9P6AYZ2</accession>
<dbReference type="InterPro" id="IPR001499">
    <property type="entry name" value="GPCR_STE3"/>
</dbReference>